<evidence type="ECO:0000256" key="3">
    <source>
        <dbReference type="ARBA" id="ARBA00023002"/>
    </source>
</evidence>
<dbReference type="InterPro" id="IPR005025">
    <property type="entry name" value="FMN_Rdtase-like_dom"/>
</dbReference>
<dbReference type="InterPro" id="IPR029039">
    <property type="entry name" value="Flavoprotein-like_sf"/>
</dbReference>
<sequence length="225" mass="23880">MSTTLRHPGGEGDREGAVRVAVVSAGLRQPSSTQLLADRLAEGTRDALGDRDLQVHVTQVGLRTHAQDLTNMLLTGFAPPDLQTAIDHVVDADALIAVSPIFSGSYNGLFKSFFDVLDEDVLAGVPVLLAATAGTARHSLAIDHAMRPLFAYLNALALPTGVFAATDDFGSSSGVREDDVVAPLADRVRRATQELAEVVASRPRRAAHDPMALTASFEEMLRGRS</sequence>
<evidence type="ECO:0000313" key="6">
    <source>
        <dbReference type="Proteomes" id="UP000054314"/>
    </source>
</evidence>
<keyword evidence="2" id="KW-0288">FMN</keyword>
<dbReference type="EMBL" id="AXCZ01000239">
    <property type="protein sequence ID" value="KGM08876.1"/>
    <property type="molecule type" value="Genomic_DNA"/>
</dbReference>
<dbReference type="GO" id="GO:0016491">
    <property type="term" value="F:oxidoreductase activity"/>
    <property type="evidence" value="ECO:0007669"/>
    <property type="project" value="UniProtKB-KW"/>
</dbReference>
<evidence type="ECO:0000256" key="1">
    <source>
        <dbReference type="ARBA" id="ARBA00022630"/>
    </source>
</evidence>
<dbReference type="PANTHER" id="PTHR43408">
    <property type="entry name" value="FMN REDUCTASE (NADPH)"/>
    <property type="match status" value="1"/>
</dbReference>
<dbReference type="PANTHER" id="PTHR43408:SF2">
    <property type="entry name" value="FMN REDUCTASE (NADPH)"/>
    <property type="match status" value="1"/>
</dbReference>
<dbReference type="InterPro" id="IPR051814">
    <property type="entry name" value="NAD(P)H-dep_FMN_reductase"/>
</dbReference>
<organism evidence="5 6">
    <name type="scientific">Cellulomonas bogoriensis 69B4 = DSM 16987</name>
    <dbReference type="NCBI Taxonomy" id="1386082"/>
    <lineage>
        <taxon>Bacteria</taxon>
        <taxon>Bacillati</taxon>
        <taxon>Actinomycetota</taxon>
        <taxon>Actinomycetes</taxon>
        <taxon>Micrococcales</taxon>
        <taxon>Cellulomonadaceae</taxon>
        <taxon>Cellulomonas</taxon>
    </lineage>
</organism>
<gene>
    <name evidence="5" type="ORF">N869_03335</name>
</gene>
<dbReference type="AlphaFoldDB" id="A0A0A0BLN6"/>
<dbReference type="InterPro" id="IPR023932">
    <property type="entry name" value="CE1759_FMN_reduct"/>
</dbReference>
<feature type="domain" description="NADPH-dependent FMN reductase-like" evidence="4">
    <location>
        <begin position="19"/>
        <end position="166"/>
    </location>
</feature>
<dbReference type="Gene3D" id="3.40.50.360">
    <property type="match status" value="1"/>
</dbReference>
<keyword evidence="3" id="KW-0560">Oxidoreductase</keyword>
<accession>A0A0A0BLN6</accession>
<dbReference type="RefSeq" id="WP_232229765.1">
    <property type="nucleotide sequence ID" value="NZ_AXCZ01000239.1"/>
</dbReference>
<evidence type="ECO:0000259" key="4">
    <source>
        <dbReference type="Pfam" id="PF03358"/>
    </source>
</evidence>
<reference evidence="5 6" key="1">
    <citation type="submission" date="2013-08" db="EMBL/GenBank/DDBJ databases">
        <title>Genome sequencing of Cellulomonas bogoriensis 69B4.</title>
        <authorList>
            <person name="Chen F."/>
            <person name="Li Y."/>
            <person name="Wang G."/>
        </authorList>
    </citation>
    <scope>NUCLEOTIDE SEQUENCE [LARGE SCALE GENOMIC DNA]</scope>
    <source>
        <strain evidence="5 6">69B4</strain>
    </source>
</reference>
<keyword evidence="6" id="KW-1185">Reference proteome</keyword>
<evidence type="ECO:0000313" key="5">
    <source>
        <dbReference type="EMBL" id="KGM08876.1"/>
    </source>
</evidence>
<dbReference type="Pfam" id="PF03358">
    <property type="entry name" value="FMN_red"/>
    <property type="match status" value="1"/>
</dbReference>
<dbReference type="SUPFAM" id="SSF52218">
    <property type="entry name" value="Flavoproteins"/>
    <property type="match status" value="1"/>
</dbReference>
<evidence type="ECO:0000256" key="2">
    <source>
        <dbReference type="ARBA" id="ARBA00022643"/>
    </source>
</evidence>
<protein>
    <submittedName>
        <fullName evidence="5">NADPH-dependent FMN reductase</fullName>
    </submittedName>
</protein>
<dbReference type="Proteomes" id="UP000054314">
    <property type="component" value="Unassembled WGS sequence"/>
</dbReference>
<proteinExistence type="predicted"/>
<comment type="caution">
    <text evidence="5">The sequence shown here is derived from an EMBL/GenBank/DDBJ whole genome shotgun (WGS) entry which is preliminary data.</text>
</comment>
<dbReference type="NCBIfam" id="TIGR04037">
    <property type="entry name" value="LLM_duo_CE1759"/>
    <property type="match status" value="1"/>
</dbReference>
<keyword evidence="1" id="KW-0285">Flavoprotein</keyword>
<name>A0A0A0BLN6_9CELL</name>